<feature type="domain" description="PilZ" evidence="1">
    <location>
        <begin position="518"/>
        <end position="602"/>
    </location>
</feature>
<dbReference type="InterPro" id="IPR009875">
    <property type="entry name" value="PilZ_domain"/>
</dbReference>
<dbReference type="SUPFAM" id="SSF141371">
    <property type="entry name" value="PilZ domain-like"/>
    <property type="match status" value="1"/>
</dbReference>
<dbReference type="Gene3D" id="2.40.10.220">
    <property type="entry name" value="predicted glycosyltransferase like domains"/>
    <property type="match status" value="1"/>
</dbReference>
<keyword evidence="3" id="KW-1185">Reference proteome</keyword>
<evidence type="ECO:0000313" key="3">
    <source>
        <dbReference type="Proteomes" id="UP000286976"/>
    </source>
</evidence>
<sequence>MEDALLEQLTEQLKPVVNEPEFDKIFNMLTADMAGPDRFKLKARLRELAAPCNRQIDLRKRVYGDVQAYTFEGRVHYMDAVAIGIFEEGLERYNGVFTVDTYNKIFLADNNIRVIQDKEKQHALRELRKEREGAKVRGAASQLHAPLTAMKHDEAIHIPYFTFGRYVARREERMNYAGAIRVKINGTLYEAVTSDISVSGIRIRLKAEHDVVIPKEFERGTPVEVRFIGFAQEFTIDVNQGVPYVLMASEQRRQGMYLRLKRSYTEDDDDFDVFLSRFIAGYKHRYKVNVDNVYQALLAKANEQLYFPRMSGVPLFFKREEKFMYPKLALETEVNRSVLDNWVDEQNRCVVGGMFSGKRLANFLRQLSQSPKGIVETIVYTFQLLRDGKSYFYSALDSDLKDPELRQQFLGYASRRAQFKVYRFSFAPLDIGKAWIPTTVPADVLKSMGSGVRPPSPEIMKQLEGLTHVGLLTDITPPVEFYQHFEYDKEKLPKLNKFVHPRRLQAPLLRAAFDFKDIRRESRFNHRTQMRIEAHDSGQLGITRDFSVSGLQVQVEQAMDIKRGDKVFISLPELGKRFTSFDLKKMPYQVMHVSAENTVFHLQRLGDFEHVGQQFFSHLISANKKALKVHEQTGTVHGLQLCLRNLYCNSLMTLPLFLKQEANGGLSLHRAGVSSLNEKLKKICLAVSEKGKLNIEPVVSDVILERTIVAAWQRLEPTSRPWTATLMIQRTIENNSIRSRRKWLLPSAYEPEEAGNVKAFLQQGLEAGEVLALQFSLIRTGRPDTEFIADEFRYIQQYASHRAEEVQDEMWSIGGLLDVTVVTNEVLMRFNLINRE</sequence>
<dbReference type="Pfam" id="PF07238">
    <property type="entry name" value="PilZ"/>
    <property type="match status" value="2"/>
</dbReference>
<proteinExistence type="predicted"/>
<feature type="domain" description="PilZ" evidence="1">
    <location>
        <begin position="169"/>
        <end position="254"/>
    </location>
</feature>
<gene>
    <name evidence="2" type="ORF">CWE15_07700</name>
</gene>
<comment type="caution">
    <text evidence="2">The sequence shown here is derived from an EMBL/GenBank/DDBJ whole genome shotgun (WGS) entry which is preliminary data.</text>
</comment>
<name>A0A432X1Z1_9GAMM</name>
<dbReference type="EMBL" id="PIPQ01000003">
    <property type="protein sequence ID" value="RUO40617.1"/>
    <property type="molecule type" value="Genomic_DNA"/>
</dbReference>
<dbReference type="Proteomes" id="UP000286976">
    <property type="component" value="Unassembled WGS sequence"/>
</dbReference>
<protein>
    <recommendedName>
        <fullName evidence="1">PilZ domain-containing protein</fullName>
    </recommendedName>
</protein>
<dbReference type="GO" id="GO:0035438">
    <property type="term" value="F:cyclic-di-GMP binding"/>
    <property type="evidence" value="ECO:0007669"/>
    <property type="project" value="InterPro"/>
</dbReference>
<evidence type="ECO:0000259" key="1">
    <source>
        <dbReference type="Pfam" id="PF07238"/>
    </source>
</evidence>
<evidence type="ECO:0000313" key="2">
    <source>
        <dbReference type="EMBL" id="RUO40617.1"/>
    </source>
</evidence>
<accession>A0A432X1Z1</accession>
<dbReference type="AlphaFoldDB" id="A0A432X1Z1"/>
<organism evidence="2 3">
    <name type="scientific">Aliidiomarina taiwanensis</name>
    <dbReference type="NCBI Taxonomy" id="946228"/>
    <lineage>
        <taxon>Bacteria</taxon>
        <taxon>Pseudomonadati</taxon>
        <taxon>Pseudomonadota</taxon>
        <taxon>Gammaproteobacteria</taxon>
        <taxon>Alteromonadales</taxon>
        <taxon>Idiomarinaceae</taxon>
        <taxon>Aliidiomarina</taxon>
    </lineage>
</organism>
<reference evidence="2 3" key="1">
    <citation type="journal article" date="2011" name="Front. Microbiol.">
        <title>Genomic signatures of strain selection and enhancement in Bacillus atrophaeus var. globigii, a historical biowarfare simulant.</title>
        <authorList>
            <person name="Gibbons H.S."/>
            <person name="Broomall S.M."/>
            <person name="McNew L.A."/>
            <person name="Daligault H."/>
            <person name="Chapman C."/>
            <person name="Bruce D."/>
            <person name="Karavis M."/>
            <person name="Krepps M."/>
            <person name="McGregor P.A."/>
            <person name="Hong C."/>
            <person name="Park K.H."/>
            <person name="Akmal A."/>
            <person name="Feldman A."/>
            <person name="Lin J.S."/>
            <person name="Chang W.E."/>
            <person name="Higgs B.W."/>
            <person name="Demirev P."/>
            <person name="Lindquist J."/>
            <person name="Liem A."/>
            <person name="Fochler E."/>
            <person name="Read T.D."/>
            <person name="Tapia R."/>
            <person name="Johnson S."/>
            <person name="Bishop-Lilly K.A."/>
            <person name="Detter C."/>
            <person name="Han C."/>
            <person name="Sozhamannan S."/>
            <person name="Rosenzweig C.N."/>
            <person name="Skowronski E.W."/>
        </authorList>
    </citation>
    <scope>NUCLEOTIDE SEQUENCE [LARGE SCALE GENOMIC DNA]</scope>
    <source>
        <strain evidence="2 3">AIT1</strain>
    </source>
</reference>